<sequence length="740" mass="80207">MRYGGLINPVNAGLVPGLSISSVMHYGALINPVNAGLVPGLSISSVMRYGGVINPVNAGLVPGLSISSVMRCGGLINPVNAGLVQGLSISSVMRCGALINPVNVGLVPGLSISSVMRCGALINPVNAGLVPGLSISSVMHYGALINPVNAGLVPGLSISSVMRCGGLINPVNAGLVPGLSISSVMRYGGLINPVNAGLVPGLSISSVMRCGGLINPVNAGLVPGLPISSVMRYGGLINPVNAGLVPGLPISSVMRNFNNFLIVELRQRLFFLAASLMSISESPFGCCFLGPLFSLSSFLLFPSYWFVDRLLSSVVLISVEQSQGPVPRIVCLLLGVPVFLLLFLISLPLALVGLILWTPLNQVRRPFCYQRDPNSLISTEAHLENGGSFTFISANLCLLPDGLARFSNLRHTQQRTALISNVLKVSQKRSSTQHKADNGDATSICSTEDVMAMVEMEGKEDTVPCEEGQFPGQVSVMFPHDADFLCLQEVFDRRASRTLRRVLANSFPHILYDIGPSGPYDCGFKFFSSGLFLATRYPPTAAKYHYYPNSRGEDSLAAKGLLCVQVQVGITEEKQRIVGYFNCTHLHAPEQDASIRCEQMSFVLRWVSEFQTENRETGDIICFDILCGDLNFDNCSLDDSLEQNHEIFSVYKDPCRDCAGRDRPGTVGTLLRQEFIYHEALRTPQTLKRTLLSDRERRLYIAPPLPPGTGHDEQQWTGRRIDYILYRDSPLILPTNTHHA</sequence>
<evidence type="ECO:0000256" key="4">
    <source>
        <dbReference type="ARBA" id="ARBA00012369"/>
    </source>
</evidence>
<dbReference type="PANTHER" id="PTHR16320">
    <property type="entry name" value="SPHINGOMYELINASE FAMILY MEMBER"/>
    <property type="match status" value="1"/>
</dbReference>
<keyword evidence="9" id="KW-1133">Transmembrane helix</keyword>
<dbReference type="InterPro" id="IPR005135">
    <property type="entry name" value="Endo/exonuclease/phosphatase"/>
</dbReference>
<comment type="similarity">
    <text evidence="3">Belongs to the neutral sphingomyelinase family.</text>
</comment>
<dbReference type="InterPro" id="IPR036691">
    <property type="entry name" value="Endo/exonu/phosph_ase_sf"/>
</dbReference>
<keyword evidence="6" id="KW-0443">Lipid metabolism</keyword>
<dbReference type="GO" id="GO:0004767">
    <property type="term" value="F:sphingomyelin phosphodiesterase activity"/>
    <property type="evidence" value="ECO:0007669"/>
    <property type="project" value="UniProtKB-EC"/>
</dbReference>
<comment type="catalytic activity">
    <reaction evidence="8">
        <text>N-(hexadecanoyl)-sphing-4-enine-1-phosphocholine + H2O = N-hexadecanoylsphing-4-enine + phosphocholine + H(+)</text>
        <dbReference type="Rhea" id="RHEA:45644"/>
        <dbReference type="ChEBI" id="CHEBI:15377"/>
        <dbReference type="ChEBI" id="CHEBI:15378"/>
        <dbReference type="ChEBI" id="CHEBI:72959"/>
        <dbReference type="ChEBI" id="CHEBI:78646"/>
        <dbReference type="ChEBI" id="CHEBI:295975"/>
    </reaction>
    <physiologicalReaction direction="left-to-right" evidence="8">
        <dbReference type="Rhea" id="RHEA:45645"/>
    </physiologicalReaction>
</comment>
<dbReference type="SUPFAM" id="SSF56219">
    <property type="entry name" value="DNase I-like"/>
    <property type="match status" value="1"/>
</dbReference>
<evidence type="ECO:0000256" key="9">
    <source>
        <dbReference type="SAM" id="Phobius"/>
    </source>
</evidence>
<feature type="domain" description="Endonuclease/exonuclease/phosphatase" evidence="10">
    <location>
        <begin position="480"/>
        <end position="728"/>
    </location>
</feature>
<dbReference type="GO" id="GO:0005737">
    <property type="term" value="C:cytoplasm"/>
    <property type="evidence" value="ECO:0007669"/>
    <property type="project" value="TreeGrafter"/>
</dbReference>
<evidence type="ECO:0000259" key="10">
    <source>
        <dbReference type="Pfam" id="PF03372"/>
    </source>
</evidence>
<comment type="catalytic activity">
    <reaction evidence="7">
        <text>a sphingomyelin + H2O = phosphocholine + an N-acylsphing-4-enine + H(+)</text>
        <dbReference type="Rhea" id="RHEA:19253"/>
        <dbReference type="ChEBI" id="CHEBI:15377"/>
        <dbReference type="ChEBI" id="CHEBI:15378"/>
        <dbReference type="ChEBI" id="CHEBI:17636"/>
        <dbReference type="ChEBI" id="CHEBI:52639"/>
        <dbReference type="ChEBI" id="CHEBI:295975"/>
        <dbReference type="EC" id="3.1.4.12"/>
    </reaction>
    <physiologicalReaction direction="left-to-right" evidence="7">
        <dbReference type="Rhea" id="RHEA:19254"/>
    </physiologicalReaction>
</comment>
<protein>
    <recommendedName>
        <fullName evidence="4">sphingomyelin phosphodiesterase</fullName>
        <ecNumber evidence="4">3.1.4.12</ecNumber>
    </recommendedName>
</protein>
<keyword evidence="5" id="KW-0378">Hydrolase</keyword>
<dbReference type="AlphaFoldDB" id="A0AAD1WC10"/>
<dbReference type="EMBL" id="OW240917">
    <property type="protein sequence ID" value="CAH2299058.1"/>
    <property type="molecule type" value="Genomic_DNA"/>
</dbReference>
<evidence type="ECO:0000256" key="5">
    <source>
        <dbReference type="ARBA" id="ARBA00022801"/>
    </source>
</evidence>
<dbReference type="InterPro" id="IPR017766">
    <property type="entry name" value="Sphingomyelinase/PLipase_C"/>
</dbReference>
<comment type="pathway">
    <text evidence="2">Sphingolipid metabolism.</text>
</comment>
<accession>A0AAD1WC10</accession>
<dbReference type="EC" id="3.1.4.12" evidence="4"/>
<dbReference type="CDD" id="cd09078">
    <property type="entry name" value="nSMase"/>
    <property type="match status" value="1"/>
</dbReference>
<evidence type="ECO:0000256" key="2">
    <source>
        <dbReference type="ARBA" id="ARBA00004991"/>
    </source>
</evidence>
<dbReference type="GO" id="GO:0006684">
    <property type="term" value="P:sphingomyelin metabolic process"/>
    <property type="evidence" value="ECO:0007669"/>
    <property type="project" value="TreeGrafter"/>
</dbReference>
<evidence type="ECO:0000313" key="12">
    <source>
        <dbReference type="Proteomes" id="UP001295444"/>
    </source>
</evidence>
<dbReference type="Pfam" id="PF03372">
    <property type="entry name" value="Exo_endo_phos"/>
    <property type="match status" value="1"/>
</dbReference>
<evidence type="ECO:0000256" key="1">
    <source>
        <dbReference type="ARBA" id="ARBA00004760"/>
    </source>
</evidence>
<organism evidence="11 12">
    <name type="scientific">Pelobates cultripes</name>
    <name type="common">Western spadefoot toad</name>
    <dbReference type="NCBI Taxonomy" id="61616"/>
    <lineage>
        <taxon>Eukaryota</taxon>
        <taxon>Metazoa</taxon>
        <taxon>Chordata</taxon>
        <taxon>Craniata</taxon>
        <taxon>Vertebrata</taxon>
        <taxon>Euteleostomi</taxon>
        <taxon>Amphibia</taxon>
        <taxon>Batrachia</taxon>
        <taxon>Anura</taxon>
        <taxon>Pelobatoidea</taxon>
        <taxon>Pelobatidae</taxon>
        <taxon>Pelobates</taxon>
    </lineage>
</organism>
<evidence type="ECO:0000313" key="11">
    <source>
        <dbReference type="EMBL" id="CAH2299058.1"/>
    </source>
</evidence>
<keyword evidence="9" id="KW-0472">Membrane</keyword>
<feature type="transmembrane region" description="Helical" evidence="9">
    <location>
        <begin position="331"/>
        <end position="357"/>
    </location>
</feature>
<dbReference type="Gene3D" id="3.60.10.10">
    <property type="entry name" value="Endonuclease/exonuclease/phosphatase"/>
    <property type="match status" value="1"/>
</dbReference>
<dbReference type="GO" id="GO:0016020">
    <property type="term" value="C:membrane"/>
    <property type="evidence" value="ECO:0007669"/>
    <property type="project" value="GOC"/>
</dbReference>
<dbReference type="PANTHER" id="PTHR16320:SF9">
    <property type="entry name" value="SPHINGOMYELIN PHOSPHODIESTERASE 5"/>
    <property type="match status" value="1"/>
</dbReference>
<evidence type="ECO:0000256" key="6">
    <source>
        <dbReference type="ARBA" id="ARBA00022919"/>
    </source>
</evidence>
<dbReference type="InterPro" id="IPR038772">
    <property type="entry name" value="Sph/SMPD2-like"/>
</dbReference>
<keyword evidence="12" id="KW-1185">Reference proteome</keyword>
<comment type="pathway">
    <text evidence="1">Lipid metabolism; sphingolipid metabolism.</text>
</comment>
<keyword evidence="9" id="KW-0812">Transmembrane</keyword>
<evidence type="ECO:0000256" key="3">
    <source>
        <dbReference type="ARBA" id="ARBA00006335"/>
    </source>
</evidence>
<gene>
    <name evidence="11" type="ORF">PECUL_23A054688</name>
</gene>
<dbReference type="Proteomes" id="UP001295444">
    <property type="component" value="Chromosome 06"/>
</dbReference>
<evidence type="ECO:0000256" key="8">
    <source>
        <dbReference type="ARBA" id="ARBA00049371"/>
    </source>
</evidence>
<reference evidence="11" key="1">
    <citation type="submission" date="2022-03" db="EMBL/GenBank/DDBJ databases">
        <authorList>
            <person name="Alioto T."/>
            <person name="Alioto T."/>
            <person name="Gomez Garrido J."/>
        </authorList>
    </citation>
    <scope>NUCLEOTIDE SEQUENCE</scope>
</reference>
<keyword evidence="6" id="KW-0746">Sphingolipid metabolism</keyword>
<dbReference type="GO" id="GO:0005576">
    <property type="term" value="C:extracellular region"/>
    <property type="evidence" value="ECO:0007669"/>
    <property type="project" value="InterPro"/>
</dbReference>
<evidence type="ECO:0000256" key="7">
    <source>
        <dbReference type="ARBA" id="ARBA00047268"/>
    </source>
</evidence>
<name>A0AAD1WC10_PELCU</name>
<feature type="transmembrane region" description="Helical" evidence="9">
    <location>
        <begin position="269"/>
        <end position="293"/>
    </location>
</feature>
<proteinExistence type="inferred from homology"/>